<dbReference type="RefSeq" id="WP_128354232.1">
    <property type="nucleotide sequence ID" value="NZ_CP022987.1"/>
</dbReference>
<evidence type="ECO:0000256" key="5">
    <source>
        <dbReference type="SAM" id="Phobius"/>
    </source>
</evidence>
<dbReference type="PANTHER" id="PTHR35529:SF1">
    <property type="entry name" value="MANGANESE EFFLUX PUMP MNTP-RELATED"/>
    <property type="match status" value="1"/>
</dbReference>
<evidence type="ECO:0000256" key="4">
    <source>
        <dbReference type="ARBA" id="ARBA00023136"/>
    </source>
</evidence>
<accession>A0A410GA56</accession>
<evidence type="ECO:0000256" key="2">
    <source>
        <dbReference type="ARBA" id="ARBA00022692"/>
    </source>
</evidence>
<dbReference type="AlphaFoldDB" id="A0A410GA56"/>
<evidence type="ECO:0000256" key="1">
    <source>
        <dbReference type="ARBA" id="ARBA00022475"/>
    </source>
</evidence>
<dbReference type="Pfam" id="PF02659">
    <property type="entry name" value="Mntp"/>
    <property type="match status" value="1"/>
</dbReference>
<keyword evidence="3 5" id="KW-1133">Transmembrane helix</keyword>
<evidence type="ECO:0000256" key="3">
    <source>
        <dbReference type="ARBA" id="ARBA00022989"/>
    </source>
</evidence>
<organism evidence="6 7">
    <name type="scientific">Pollutimonas thiosulfatoxidans</name>
    <dbReference type="NCBI Taxonomy" id="2028345"/>
    <lineage>
        <taxon>Bacteria</taxon>
        <taxon>Pseudomonadati</taxon>
        <taxon>Pseudomonadota</taxon>
        <taxon>Betaproteobacteria</taxon>
        <taxon>Burkholderiales</taxon>
        <taxon>Alcaligenaceae</taxon>
        <taxon>Pollutimonas</taxon>
    </lineage>
</organism>
<keyword evidence="2 5" id="KW-0812">Transmembrane</keyword>
<evidence type="ECO:0000313" key="6">
    <source>
        <dbReference type="EMBL" id="QAA93176.1"/>
    </source>
</evidence>
<keyword evidence="7" id="KW-1185">Reference proteome</keyword>
<dbReference type="KEGG" id="pus:CKA81_04480"/>
<reference evidence="6 7" key="1">
    <citation type="submission" date="2017-08" db="EMBL/GenBank/DDBJ databases">
        <authorList>
            <person name="Park S.-J."/>
            <person name="Kim H."/>
        </authorList>
    </citation>
    <scope>NUCLEOTIDE SEQUENCE [LARGE SCALE GENOMIC DNA]</scope>
    <source>
        <strain evidence="7">ye3</strain>
    </source>
</reference>
<proteinExistence type="predicted"/>
<dbReference type="PANTHER" id="PTHR35529">
    <property type="entry name" value="MANGANESE EFFLUX PUMP MNTP-RELATED"/>
    <property type="match status" value="1"/>
</dbReference>
<name>A0A410GA56_9BURK</name>
<gene>
    <name evidence="6" type="ORF">CKA81_04480</name>
</gene>
<dbReference type="EMBL" id="CP022987">
    <property type="protein sequence ID" value="QAA93176.1"/>
    <property type="molecule type" value="Genomic_DNA"/>
</dbReference>
<keyword evidence="1" id="KW-1003">Cell membrane</keyword>
<feature type="transmembrane region" description="Helical" evidence="5">
    <location>
        <begin position="47"/>
        <end position="65"/>
    </location>
</feature>
<evidence type="ECO:0000313" key="7">
    <source>
        <dbReference type="Proteomes" id="UP000283474"/>
    </source>
</evidence>
<dbReference type="InterPro" id="IPR003810">
    <property type="entry name" value="Mntp/YtaF"/>
</dbReference>
<feature type="transmembrane region" description="Helical" evidence="5">
    <location>
        <begin position="15"/>
        <end position="35"/>
    </location>
</feature>
<protein>
    <recommendedName>
        <fullName evidence="8">Manganese efflux pump MntP</fullName>
    </recommendedName>
</protein>
<sequence>MGALAVYFALRNRKAFVAAAAIGLASFVMVTLGVMVGRLIGNVAGKWAEILGGLALMGVGTVILYEHLTM</sequence>
<dbReference type="OrthoDB" id="9811590at2"/>
<evidence type="ECO:0008006" key="8">
    <source>
        <dbReference type="Google" id="ProtNLM"/>
    </source>
</evidence>
<keyword evidence="4 5" id="KW-0472">Membrane</keyword>
<dbReference type="Proteomes" id="UP000283474">
    <property type="component" value="Chromosome"/>
</dbReference>